<dbReference type="InterPro" id="IPR044855">
    <property type="entry name" value="CoA-Trfase_III_dom3_sf"/>
</dbReference>
<gene>
    <name evidence="2" type="ORF">BA062_34550</name>
</gene>
<name>A0A318LAI4_9PSEU</name>
<comment type="caution">
    <text evidence="2">The sequence shown here is derived from an EMBL/GenBank/DDBJ whole genome shotgun (WGS) entry which is preliminary data.</text>
</comment>
<reference evidence="2 3" key="1">
    <citation type="submission" date="2016-07" db="EMBL/GenBank/DDBJ databases">
        <title>Draft genome sequence of Prauserella sp. YIM 121212, isolated from alkaline soil.</title>
        <authorList>
            <person name="Ruckert C."/>
            <person name="Albersmeier A."/>
            <person name="Jiang C.-L."/>
            <person name="Jiang Y."/>
            <person name="Kalinowski J."/>
            <person name="Schneider O."/>
            <person name="Winkler A."/>
            <person name="Zotchev S.B."/>
        </authorList>
    </citation>
    <scope>NUCLEOTIDE SEQUENCE [LARGE SCALE GENOMIC DNA]</scope>
    <source>
        <strain evidence="2 3">YIM 121212</strain>
    </source>
</reference>
<dbReference type="PANTHER" id="PTHR48228">
    <property type="entry name" value="SUCCINYL-COA--D-CITRAMALATE COA-TRANSFERASE"/>
    <property type="match status" value="1"/>
</dbReference>
<dbReference type="InterPro" id="IPR050509">
    <property type="entry name" value="CoA-transferase_III"/>
</dbReference>
<accession>A0A318LAI4</accession>
<dbReference type="OrthoDB" id="9797653at2"/>
<evidence type="ECO:0000313" key="2">
    <source>
        <dbReference type="EMBL" id="PXY18729.1"/>
    </source>
</evidence>
<dbReference type="InterPro" id="IPR003673">
    <property type="entry name" value="CoA-Trfase_fam_III"/>
</dbReference>
<dbReference type="Proteomes" id="UP000247892">
    <property type="component" value="Unassembled WGS sequence"/>
</dbReference>
<dbReference type="Gene3D" id="3.30.1540.10">
    <property type="entry name" value="formyl-coa transferase, domain 3"/>
    <property type="match status" value="1"/>
</dbReference>
<dbReference type="InterPro" id="IPR023606">
    <property type="entry name" value="CoA-Trfase_III_dom_1_sf"/>
</dbReference>
<dbReference type="RefSeq" id="WP_110343458.1">
    <property type="nucleotide sequence ID" value="NZ_MASU01000019.1"/>
</dbReference>
<dbReference type="EMBL" id="MASU01000019">
    <property type="protein sequence ID" value="PXY18729.1"/>
    <property type="molecule type" value="Genomic_DNA"/>
</dbReference>
<feature type="region of interest" description="Disordered" evidence="1">
    <location>
        <begin position="323"/>
        <end position="360"/>
    </location>
</feature>
<dbReference type="GO" id="GO:0003824">
    <property type="term" value="F:catalytic activity"/>
    <property type="evidence" value="ECO:0007669"/>
    <property type="project" value="InterPro"/>
</dbReference>
<proteinExistence type="predicted"/>
<dbReference type="Pfam" id="PF02515">
    <property type="entry name" value="CoA_transf_3"/>
    <property type="match status" value="1"/>
</dbReference>
<sequence length="382" mass="39996">MTGPLAGLRVVELAGLGPAPFAAMFLADLGADVVRVERPHAGFTMPIDPRFDTLQRGKRTIEVDLKHPGGPAAVLALAAHADVLLEGYRPGVAERLGIGPDDCLSRNPRLIYGRMTGWGQNGPLAQRAGHDPTYQAITGSLHAIGRAGGPPQLPLSLVGDFGGGAMYLVAGVLAALHEITRSGRGQVVDAAIVDGVAHLMASPYSLLAGGAWNDERGTNLIDSGAPFVDVYETADGRHVAVAALEPPFYAQLLGLLGLSDEDLPGQWDRAGWPCLRARLAEVFATRTRDEWAQVFDGTDACAAPVLSMREAPRHEHLAARGTFIERDGNVEPAPAPRFSRTPAGFPPPPAAPGDTDPATVLSDWQVPEAASLLAGGAIATPD</sequence>
<dbReference type="Gene3D" id="3.40.50.10540">
    <property type="entry name" value="Crotonobetainyl-coa:carnitine coa-transferase, domain 1"/>
    <property type="match status" value="1"/>
</dbReference>
<keyword evidence="3" id="KW-1185">Reference proteome</keyword>
<evidence type="ECO:0000313" key="3">
    <source>
        <dbReference type="Proteomes" id="UP000247892"/>
    </source>
</evidence>
<protein>
    <submittedName>
        <fullName evidence="2">Carnitine dehydratase</fullName>
    </submittedName>
</protein>
<evidence type="ECO:0000256" key="1">
    <source>
        <dbReference type="SAM" id="MobiDB-lite"/>
    </source>
</evidence>
<organism evidence="2 3">
    <name type="scientific">Prauserella flavalba</name>
    <dbReference type="NCBI Taxonomy" id="1477506"/>
    <lineage>
        <taxon>Bacteria</taxon>
        <taxon>Bacillati</taxon>
        <taxon>Actinomycetota</taxon>
        <taxon>Actinomycetes</taxon>
        <taxon>Pseudonocardiales</taxon>
        <taxon>Pseudonocardiaceae</taxon>
        <taxon>Prauserella</taxon>
    </lineage>
</organism>
<dbReference type="PANTHER" id="PTHR48228:SF5">
    <property type="entry name" value="ALPHA-METHYLACYL-COA RACEMASE"/>
    <property type="match status" value="1"/>
</dbReference>
<dbReference type="AlphaFoldDB" id="A0A318LAI4"/>
<dbReference type="SUPFAM" id="SSF89796">
    <property type="entry name" value="CoA-transferase family III (CaiB/BaiF)"/>
    <property type="match status" value="1"/>
</dbReference>